<evidence type="ECO:0000256" key="1">
    <source>
        <dbReference type="ARBA" id="ARBA00004196"/>
    </source>
</evidence>
<dbReference type="SUPFAM" id="SSF53822">
    <property type="entry name" value="Periplasmic binding protein-like I"/>
    <property type="match status" value="1"/>
</dbReference>
<gene>
    <name evidence="7" type="ORF">SAMN02745158_03129</name>
</gene>
<keyword evidence="3 5" id="KW-0732">Signal</keyword>
<dbReference type="GO" id="GO:0030246">
    <property type="term" value="F:carbohydrate binding"/>
    <property type="evidence" value="ECO:0007669"/>
    <property type="project" value="UniProtKB-ARBA"/>
</dbReference>
<feature type="compositionally biased region" description="Basic and acidic residues" evidence="4">
    <location>
        <begin position="60"/>
        <end position="71"/>
    </location>
</feature>
<evidence type="ECO:0000313" key="7">
    <source>
        <dbReference type="EMBL" id="SHF27724.1"/>
    </source>
</evidence>
<dbReference type="GO" id="GO:0030313">
    <property type="term" value="C:cell envelope"/>
    <property type="evidence" value="ECO:0007669"/>
    <property type="project" value="UniProtKB-SubCell"/>
</dbReference>
<dbReference type="Proteomes" id="UP000184245">
    <property type="component" value="Unassembled WGS sequence"/>
</dbReference>
<evidence type="ECO:0000259" key="6">
    <source>
        <dbReference type="Pfam" id="PF13407"/>
    </source>
</evidence>
<accession>A0A1M5AC54</accession>
<dbReference type="InterPro" id="IPR028082">
    <property type="entry name" value="Peripla_BP_I"/>
</dbReference>
<organism evidence="7 8">
    <name type="scientific">Lactonifactor longoviformis DSM 17459</name>
    <dbReference type="NCBI Taxonomy" id="1122155"/>
    <lineage>
        <taxon>Bacteria</taxon>
        <taxon>Bacillati</taxon>
        <taxon>Bacillota</taxon>
        <taxon>Clostridia</taxon>
        <taxon>Eubacteriales</taxon>
        <taxon>Clostridiaceae</taxon>
        <taxon>Lactonifactor</taxon>
    </lineage>
</organism>
<comment type="subcellular location">
    <subcellularLocation>
        <location evidence="1">Cell envelope</location>
    </subcellularLocation>
</comment>
<comment type="similarity">
    <text evidence="2">Belongs to the bacterial solute-binding protein 2 family.</text>
</comment>
<name>A0A1M5AC54_9CLOT</name>
<evidence type="ECO:0000256" key="2">
    <source>
        <dbReference type="ARBA" id="ARBA00007639"/>
    </source>
</evidence>
<evidence type="ECO:0000256" key="3">
    <source>
        <dbReference type="ARBA" id="ARBA00022729"/>
    </source>
</evidence>
<feature type="compositionally biased region" description="Basic and acidic residues" evidence="4">
    <location>
        <begin position="31"/>
        <end position="47"/>
    </location>
</feature>
<feature type="domain" description="Periplasmic binding protein" evidence="6">
    <location>
        <begin position="111"/>
        <end position="401"/>
    </location>
</feature>
<dbReference type="InterPro" id="IPR025997">
    <property type="entry name" value="SBP_2_dom"/>
</dbReference>
<proteinExistence type="inferred from homology"/>
<feature type="signal peptide" evidence="5">
    <location>
        <begin position="1"/>
        <end position="24"/>
    </location>
</feature>
<dbReference type="Pfam" id="PF13407">
    <property type="entry name" value="Peripla_BP_4"/>
    <property type="match status" value="1"/>
</dbReference>
<sequence length="458" mass="49126">MQKKKVRKLLAMALTVGMVAGSLAGCGDTKASSDEVKEEPAAETKETEAEESDTTAASDTKAEDTADTGDLHEIYKLTERNALSGLVSPAMKDRKDIDKALPKEQKGNLTIGLSMGQMGSSFFTEMIDSATKAAEDYGYELVMLCADGNISKQSADVESMITAGYDAIILNPMDVTAAAADVKRAVEAGIPVIGAGVDFAEDVPVVTSILANNYFGGWESGLYMGEFFKDQHIKAAAILGMMGHTIDESRINGMIAGILYKRAEQQGNPYACQEDAYLEANDLFSELRDKGKFSSDKWDFEIVAQGQGDWTNEGGLAAAEDIIAGNSDINLIMAACDPMGAGAIKAIKNAGLTPGKDIYVACAADGGKEMFPYLESGEMLVTGYNSPNLNGSAAVDLIHMMFEEGYDASNLPAASDLPNGAITKENWKEYEDPDLQYCKVLPFEWKTIDQIREEAQSK</sequence>
<dbReference type="OrthoDB" id="9814427at2"/>
<evidence type="ECO:0000256" key="5">
    <source>
        <dbReference type="SAM" id="SignalP"/>
    </source>
</evidence>
<dbReference type="EMBL" id="FQVI01000019">
    <property type="protein sequence ID" value="SHF27724.1"/>
    <property type="molecule type" value="Genomic_DNA"/>
</dbReference>
<dbReference type="RefSeq" id="WP_072853406.1">
    <property type="nucleotide sequence ID" value="NZ_FQVI01000019.1"/>
</dbReference>
<dbReference type="PANTHER" id="PTHR46847">
    <property type="entry name" value="D-ALLOSE-BINDING PERIPLASMIC PROTEIN-RELATED"/>
    <property type="match status" value="1"/>
</dbReference>
<dbReference type="PANTHER" id="PTHR46847:SF1">
    <property type="entry name" value="D-ALLOSE-BINDING PERIPLASMIC PROTEIN-RELATED"/>
    <property type="match status" value="1"/>
</dbReference>
<feature type="region of interest" description="Disordered" evidence="4">
    <location>
        <begin position="23"/>
        <end position="71"/>
    </location>
</feature>
<dbReference type="STRING" id="1122155.SAMN02745158_03129"/>
<feature type="chain" id="PRO_5038814126" evidence="5">
    <location>
        <begin position="25"/>
        <end position="458"/>
    </location>
</feature>
<evidence type="ECO:0000313" key="8">
    <source>
        <dbReference type="Proteomes" id="UP000184245"/>
    </source>
</evidence>
<reference evidence="7 8" key="1">
    <citation type="submission" date="2016-11" db="EMBL/GenBank/DDBJ databases">
        <authorList>
            <person name="Jaros S."/>
            <person name="Januszkiewicz K."/>
            <person name="Wedrychowicz H."/>
        </authorList>
    </citation>
    <scope>NUCLEOTIDE SEQUENCE [LARGE SCALE GENOMIC DNA]</scope>
    <source>
        <strain evidence="7 8">DSM 17459</strain>
    </source>
</reference>
<protein>
    <submittedName>
        <fullName evidence="7">Ribose transport system substrate-binding protein</fullName>
    </submittedName>
</protein>
<dbReference type="PROSITE" id="PS51257">
    <property type="entry name" value="PROKAR_LIPOPROTEIN"/>
    <property type="match status" value="1"/>
</dbReference>
<evidence type="ECO:0000256" key="4">
    <source>
        <dbReference type="SAM" id="MobiDB-lite"/>
    </source>
</evidence>
<dbReference type="Gene3D" id="3.40.50.2300">
    <property type="match status" value="2"/>
</dbReference>
<dbReference type="AlphaFoldDB" id="A0A1M5AC54"/>
<keyword evidence="8" id="KW-1185">Reference proteome</keyword>